<evidence type="ECO:0000313" key="3">
    <source>
        <dbReference type="Proteomes" id="UP000321456"/>
    </source>
</evidence>
<dbReference type="SUPFAM" id="SSF46955">
    <property type="entry name" value="Putative DNA-binding domain"/>
    <property type="match status" value="1"/>
</dbReference>
<evidence type="ECO:0000259" key="1">
    <source>
        <dbReference type="Pfam" id="PF12728"/>
    </source>
</evidence>
<organism evidence="2 3">
    <name type="scientific">Flagellimonas hymeniacidonis</name>
    <dbReference type="NCBI Taxonomy" id="2603628"/>
    <lineage>
        <taxon>Bacteria</taxon>
        <taxon>Pseudomonadati</taxon>
        <taxon>Bacteroidota</taxon>
        <taxon>Flavobacteriia</taxon>
        <taxon>Flavobacteriales</taxon>
        <taxon>Flavobacteriaceae</taxon>
        <taxon>Flagellimonas</taxon>
    </lineage>
</organism>
<dbReference type="AlphaFoldDB" id="A0A5C8VAC5"/>
<gene>
    <name evidence="2" type="ORF">FVB32_05515</name>
</gene>
<sequence length="100" mass="11621">MSKTVLYAYSKQDLEKIVEYVINKVRKTELISDVSVAPEEDRLTQQEACDLLGVTVQTLIKWKKKELIPYYQVGRSIFFSKKELLNIARNNPKLVSPTRM</sequence>
<dbReference type="Gene3D" id="1.10.260.40">
    <property type="entry name" value="lambda repressor-like DNA-binding domains"/>
    <property type="match status" value="1"/>
</dbReference>
<feature type="domain" description="Helix-turn-helix" evidence="1">
    <location>
        <begin position="43"/>
        <end position="88"/>
    </location>
</feature>
<dbReference type="InterPro" id="IPR009061">
    <property type="entry name" value="DNA-bd_dom_put_sf"/>
</dbReference>
<evidence type="ECO:0000313" key="2">
    <source>
        <dbReference type="EMBL" id="TXN37748.1"/>
    </source>
</evidence>
<dbReference type="InterPro" id="IPR041657">
    <property type="entry name" value="HTH_17"/>
</dbReference>
<protein>
    <submittedName>
        <fullName evidence="2">Helix-turn-helix domain-containing protein</fullName>
    </submittedName>
</protein>
<name>A0A5C8VAC5_9FLAO</name>
<proteinExistence type="predicted"/>
<keyword evidence="3" id="KW-1185">Reference proteome</keyword>
<dbReference type="InterPro" id="IPR010982">
    <property type="entry name" value="Lambda_DNA-bd_dom_sf"/>
</dbReference>
<reference evidence="2 3" key="1">
    <citation type="submission" date="2019-08" db="EMBL/GenBank/DDBJ databases">
        <title>Professor.</title>
        <authorList>
            <person name="Park J.S."/>
        </authorList>
    </citation>
    <scope>NUCLEOTIDE SEQUENCE [LARGE SCALE GENOMIC DNA]</scope>
    <source>
        <strain evidence="2 3">176CP5-101</strain>
    </source>
</reference>
<comment type="caution">
    <text evidence="2">The sequence shown here is derived from an EMBL/GenBank/DDBJ whole genome shotgun (WGS) entry which is preliminary data.</text>
</comment>
<accession>A0A5C8VAC5</accession>
<dbReference type="RefSeq" id="WP_147741978.1">
    <property type="nucleotide sequence ID" value="NZ_VRUR01000001.1"/>
</dbReference>
<dbReference type="Pfam" id="PF12728">
    <property type="entry name" value="HTH_17"/>
    <property type="match status" value="1"/>
</dbReference>
<dbReference type="EMBL" id="VRUR01000001">
    <property type="protein sequence ID" value="TXN37748.1"/>
    <property type="molecule type" value="Genomic_DNA"/>
</dbReference>
<dbReference type="GO" id="GO:0003677">
    <property type="term" value="F:DNA binding"/>
    <property type="evidence" value="ECO:0007669"/>
    <property type="project" value="InterPro"/>
</dbReference>
<dbReference type="Proteomes" id="UP000321456">
    <property type="component" value="Unassembled WGS sequence"/>
</dbReference>